<feature type="repeat" description="ANK" evidence="3">
    <location>
        <begin position="36"/>
        <end position="68"/>
    </location>
</feature>
<dbReference type="ExpressionAtlas" id="A0A2K3DS08">
    <property type="expression patterns" value="baseline and differential"/>
</dbReference>
<accession>A0A2K3DS08</accession>
<dbReference type="RefSeq" id="XP_042924601.1">
    <property type="nucleotide sequence ID" value="XM_043062548.1"/>
</dbReference>
<organism evidence="4 5">
    <name type="scientific">Chlamydomonas reinhardtii</name>
    <name type="common">Chlamydomonas smithii</name>
    <dbReference type="NCBI Taxonomy" id="3055"/>
    <lineage>
        <taxon>Eukaryota</taxon>
        <taxon>Viridiplantae</taxon>
        <taxon>Chlorophyta</taxon>
        <taxon>core chlorophytes</taxon>
        <taxon>Chlorophyceae</taxon>
        <taxon>CS clade</taxon>
        <taxon>Chlamydomonadales</taxon>
        <taxon>Chlamydomonadaceae</taxon>
        <taxon>Chlamydomonas</taxon>
    </lineage>
</organism>
<dbReference type="Gene3D" id="1.25.40.20">
    <property type="entry name" value="Ankyrin repeat-containing domain"/>
    <property type="match status" value="4"/>
</dbReference>
<dbReference type="InterPro" id="IPR002110">
    <property type="entry name" value="Ankyrin_rpt"/>
</dbReference>
<dbReference type="STRING" id="3055.A0A2K3DS08"/>
<dbReference type="OMA" id="GFACNIQ"/>
<dbReference type="Pfam" id="PF12796">
    <property type="entry name" value="Ank_2"/>
    <property type="match status" value="3"/>
</dbReference>
<dbReference type="Pfam" id="PF13857">
    <property type="entry name" value="Ank_5"/>
    <property type="match status" value="1"/>
</dbReference>
<evidence type="ECO:0000313" key="4">
    <source>
        <dbReference type="EMBL" id="PNW83325.1"/>
    </source>
</evidence>
<gene>
    <name evidence="4" type="ORF">CHLRE_05g248100v5</name>
</gene>
<dbReference type="EMBL" id="CM008966">
    <property type="protein sequence ID" value="PNW83325.1"/>
    <property type="molecule type" value="Genomic_DNA"/>
</dbReference>
<dbReference type="PROSITE" id="PS50088">
    <property type="entry name" value="ANK_REPEAT"/>
    <property type="match status" value="9"/>
</dbReference>
<keyword evidence="1" id="KW-0677">Repeat</keyword>
<dbReference type="SUPFAM" id="SSF48403">
    <property type="entry name" value="Ankyrin repeat"/>
    <property type="match status" value="2"/>
</dbReference>
<dbReference type="PANTHER" id="PTHR24171:SF8">
    <property type="entry name" value="BRCA1-ASSOCIATED RING DOMAIN PROTEIN 1"/>
    <property type="match status" value="1"/>
</dbReference>
<keyword evidence="2 3" id="KW-0040">ANK repeat</keyword>
<dbReference type="GeneID" id="5726493"/>
<dbReference type="KEGG" id="cre:CHLRE_05g248100v5"/>
<feature type="repeat" description="ANK" evidence="3">
    <location>
        <begin position="286"/>
        <end position="318"/>
    </location>
</feature>
<dbReference type="Proteomes" id="UP000006906">
    <property type="component" value="Chromosome 5"/>
</dbReference>
<dbReference type="Gramene" id="PNW83325">
    <property type="protein sequence ID" value="PNW83325"/>
    <property type="gene ID" value="CHLRE_05g248100v5"/>
</dbReference>
<feature type="repeat" description="ANK" evidence="3">
    <location>
        <begin position="69"/>
        <end position="103"/>
    </location>
</feature>
<name>A0A2K3DS08_CHLRE</name>
<reference evidence="4 5" key="1">
    <citation type="journal article" date="2007" name="Science">
        <title>The Chlamydomonas genome reveals the evolution of key animal and plant functions.</title>
        <authorList>
            <person name="Merchant S.S."/>
            <person name="Prochnik S.E."/>
            <person name="Vallon O."/>
            <person name="Harris E.H."/>
            <person name="Karpowicz S.J."/>
            <person name="Witman G.B."/>
            <person name="Terry A."/>
            <person name="Salamov A."/>
            <person name="Fritz-Laylin L.K."/>
            <person name="Marechal-Drouard L."/>
            <person name="Marshall W.F."/>
            <person name="Qu L.H."/>
            <person name="Nelson D.R."/>
            <person name="Sanderfoot A.A."/>
            <person name="Spalding M.H."/>
            <person name="Kapitonov V.V."/>
            <person name="Ren Q."/>
            <person name="Ferris P."/>
            <person name="Lindquist E."/>
            <person name="Shapiro H."/>
            <person name="Lucas S.M."/>
            <person name="Grimwood J."/>
            <person name="Schmutz J."/>
            <person name="Cardol P."/>
            <person name="Cerutti H."/>
            <person name="Chanfreau G."/>
            <person name="Chen C.L."/>
            <person name="Cognat V."/>
            <person name="Croft M.T."/>
            <person name="Dent R."/>
            <person name="Dutcher S."/>
            <person name="Fernandez E."/>
            <person name="Fukuzawa H."/>
            <person name="Gonzalez-Ballester D."/>
            <person name="Gonzalez-Halphen D."/>
            <person name="Hallmann A."/>
            <person name="Hanikenne M."/>
            <person name="Hippler M."/>
            <person name="Inwood W."/>
            <person name="Jabbari K."/>
            <person name="Kalanon M."/>
            <person name="Kuras R."/>
            <person name="Lefebvre P.A."/>
            <person name="Lemaire S.D."/>
            <person name="Lobanov A.V."/>
            <person name="Lohr M."/>
            <person name="Manuell A."/>
            <person name="Meier I."/>
            <person name="Mets L."/>
            <person name="Mittag M."/>
            <person name="Mittelmeier T."/>
            <person name="Moroney J.V."/>
            <person name="Moseley J."/>
            <person name="Napoli C."/>
            <person name="Nedelcu A.M."/>
            <person name="Niyogi K."/>
            <person name="Novoselov S.V."/>
            <person name="Paulsen I.T."/>
            <person name="Pazour G."/>
            <person name="Purton S."/>
            <person name="Ral J.P."/>
            <person name="Riano-Pachon D.M."/>
            <person name="Riekhof W."/>
            <person name="Rymarquis L."/>
            <person name="Schroda M."/>
            <person name="Stern D."/>
            <person name="Umen J."/>
            <person name="Willows R."/>
            <person name="Wilson N."/>
            <person name="Zimmer S.L."/>
            <person name="Allmer J."/>
            <person name="Balk J."/>
            <person name="Bisova K."/>
            <person name="Chen C.J."/>
            <person name="Elias M."/>
            <person name="Gendler K."/>
            <person name="Hauser C."/>
            <person name="Lamb M.R."/>
            <person name="Ledford H."/>
            <person name="Long J.C."/>
            <person name="Minagawa J."/>
            <person name="Page M.D."/>
            <person name="Pan J."/>
            <person name="Pootakham W."/>
            <person name="Roje S."/>
            <person name="Rose A."/>
            <person name="Stahlberg E."/>
            <person name="Terauchi A.M."/>
            <person name="Yang P."/>
            <person name="Ball S."/>
            <person name="Bowler C."/>
            <person name="Dieckmann C.L."/>
            <person name="Gladyshev V.N."/>
            <person name="Green P."/>
            <person name="Jorgensen R."/>
            <person name="Mayfield S."/>
            <person name="Mueller-Roeber B."/>
            <person name="Rajamani S."/>
            <person name="Sayre R.T."/>
            <person name="Brokstein P."/>
            <person name="Dubchak I."/>
            <person name="Goodstein D."/>
            <person name="Hornick L."/>
            <person name="Huang Y.W."/>
            <person name="Jhaveri J."/>
            <person name="Luo Y."/>
            <person name="Martinez D."/>
            <person name="Ngau W.C."/>
            <person name="Otillar B."/>
            <person name="Poliakov A."/>
            <person name="Porter A."/>
            <person name="Szajkowski L."/>
            <person name="Werner G."/>
            <person name="Zhou K."/>
            <person name="Grigoriev I.V."/>
            <person name="Rokhsar D.S."/>
            <person name="Grossman A.R."/>
        </authorList>
    </citation>
    <scope>NUCLEOTIDE SEQUENCE [LARGE SCALE GENOMIC DNA]</scope>
    <source>
        <strain evidence="5">CC-503</strain>
    </source>
</reference>
<evidence type="ECO:0000256" key="1">
    <source>
        <dbReference type="ARBA" id="ARBA00022737"/>
    </source>
</evidence>
<dbReference type="PRINTS" id="PR01415">
    <property type="entry name" value="ANKYRIN"/>
</dbReference>
<protein>
    <submittedName>
        <fullName evidence="4">Uncharacterized protein</fullName>
    </submittedName>
</protein>
<dbReference type="Pfam" id="PF00023">
    <property type="entry name" value="Ank"/>
    <property type="match status" value="1"/>
</dbReference>
<feature type="repeat" description="ANK" evidence="3">
    <location>
        <begin position="387"/>
        <end position="419"/>
    </location>
</feature>
<dbReference type="OrthoDB" id="590877at2759"/>
<feature type="repeat" description="ANK" evidence="3">
    <location>
        <begin position="252"/>
        <end position="276"/>
    </location>
</feature>
<dbReference type="SMART" id="SM00248">
    <property type="entry name" value="ANK"/>
    <property type="match status" value="9"/>
</dbReference>
<dbReference type="InterPro" id="IPR036770">
    <property type="entry name" value="Ankyrin_rpt-contain_sf"/>
</dbReference>
<dbReference type="AlphaFoldDB" id="A0A2K3DS08"/>
<proteinExistence type="predicted"/>
<dbReference type="InParanoid" id="A0A2K3DS08"/>
<evidence type="ECO:0000256" key="2">
    <source>
        <dbReference type="ARBA" id="ARBA00023043"/>
    </source>
</evidence>
<dbReference type="PROSITE" id="PS50297">
    <property type="entry name" value="ANK_REP_REGION"/>
    <property type="match status" value="8"/>
</dbReference>
<dbReference type="PANTHER" id="PTHR24171">
    <property type="entry name" value="ANKYRIN REPEAT DOMAIN-CONTAINING PROTEIN 39-RELATED"/>
    <property type="match status" value="1"/>
</dbReference>
<feature type="repeat" description="ANK" evidence="3">
    <location>
        <begin position="354"/>
        <end position="386"/>
    </location>
</feature>
<feature type="repeat" description="ANK" evidence="3">
    <location>
        <begin position="164"/>
        <end position="197"/>
    </location>
</feature>
<sequence>MSNPLALLGLARDNKSDDIRRAVKDEGLKPNAANEFGQTALHVASLWGNVEAIRTLLDCGADVNITNSRGSTPLHFAASAKKSALAACQALLDAGADTENVDLMGRQPYEMAEDEAVRQLLGGPDARIFEFASKGDAAGLRKLLEEAAKEDADTPVSLRVVDSDGNTPLNLAIAAESLETVQVILGHDGAMVNYPDMSGSTPLHAAVEAGNLDVLKYLLSREPPPEMNVQNMHNSEYAQGSWLYGGETLEPFDKTPLHVAVEAGDVEAVKLLLATGRCNANLLDFDKASPLHLALEAGDEAMVAALLGAGADPDLANPDFKSPLHLAASRGKVSILKLLIEVGKANVAAAVAEDGWTPLQLAARGGAVEKIQLLIAAGADVKRANVQGNTPLHLAAVNGHTAAAEALLAAGANKAAANRDGKTAADLAKTPELKELLS</sequence>
<keyword evidence="5" id="KW-1185">Reference proteome</keyword>
<feature type="repeat" description="ANK" evidence="3">
    <location>
        <begin position="198"/>
        <end position="221"/>
    </location>
</feature>
<feature type="repeat" description="ANK" evidence="3">
    <location>
        <begin position="319"/>
        <end position="343"/>
    </location>
</feature>
<evidence type="ECO:0000313" key="5">
    <source>
        <dbReference type="Proteomes" id="UP000006906"/>
    </source>
</evidence>
<evidence type="ECO:0000256" key="3">
    <source>
        <dbReference type="PROSITE-ProRule" id="PRU00023"/>
    </source>
</evidence>